<proteinExistence type="predicted"/>
<comment type="caution">
    <text evidence="3">The sequence shown here is derived from an EMBL/GenBank/DDBJ whole genome shotgun (WGS) entry which is preliminary data.</text>
</comment>
<gene>
    <name evidence="3" type="ORF">ACFL27_19100</name>
</gene>
<evidence type="ECO:0000256" key="2">
    <source>
        <dbReference type="ARBA" id="ARBA00022840"/>
    </source>
</evidence>
<feature type="non-terminal residue" evidence="3">
    <location>
        <position position="194"/>
    </location>
</feature>
<dbReference type="PANTHER" id="PTHR16305">
    <property type="entry name" value="TESTICULAR SOLUBLE ADENYLYL CYCLASE"/>
    <property type="match status" value="1"/>
</dbReference>
<protein>
    <submittedName>
        <fullName evidence="3">Uncharacterized protein</fullName>
    </submittedName>
</protein>
<dbReference type="EMBL" id="JBHPBY010000295">
    <property type="protein sequence ID" value="MFC1852310.1"/>
    <property type="molecule type" value="Genomic_DNA"/>
</dbReference>
<keyword evidence="1" id="KW-0547">Nucleotide-binding</keyword>
<evidence type="ECO:0000256" key="1">
    <source>
        <dbReference type="ARBA" id="ARBA00022741"/>
    </source>
</evidence>
<keyword evidence="4" id="KW-1185">Reference proteome</keyword>
<evidence type="ECO:0000313" key="3">
    <source>
        <dbReference type="EMBL" id="MFC1852310.1"/>
    </source>
</evidence>
<name>A0ABV6Z1H9_UNCC1</name>
<dbReference type="Proteomes" id="UP001594351">
    <property type="component" value="Unassembled WGS sequence"/>
</dbReference>
<evidence type="ECO:0000313" key="4">
    <source>
        <dbReference type="Proteomes" id="UP001594351"/>
    </source>
</evidence>
<sequence>MIRNQIAPHPILLLATYTSGEKQQVFQQFKASSSTVILKLDRLHQTAISEIVSDMLAVSPSETFCRYIARYSEGNPFFVAAYLQVAVAEGILWRDRYGQWQIGSFEDASLPLPGSLEELITRQLNGLPGPALTFIKAAAILGREANTLLLWDLTNLSDEVLLDVAEELIDDQIIERSKPGWVRFRHHQIRAVTL</sequence>
<keyword evidence="2" id="KW-0067">ATP-binding</keyword>
<reference evidence="3 4" key="1">
    <citation type="submission" date="2024-09" db="EMBL/GenBank/DDBJ databases">
        <title>Laminarin stimulates single cell rates of sulfate reduction while oxygen inhibits transcriptomic activity in coastal marine sediment.</title>
        <authorList>
            <person name="Lindsay M."/>
            <person name="Orcutt B."/>
            <person name="Emerson D."/>
            <person name="Stepanauskas R."/>
            <person name="D'Angelo T."/>
        </authorList>
    </citation>
    <scope>NUCLEOTIDE SEQUENCE [LARGE SCALE GENOMIC DNA]</scope>
    <source>
        <strain evidence="3">SAG AM-311-K15</strain>
    </source>
</reference>
<organism evidence="3 4">
    <name type="scientific">candidate division CSSED10-310 bacterium</name>
    <dbReference type="NCBI Taxonomy" id="2855610"/>
    <lineage>
        <taxon>Bacteria</taxon>
        <taxon>Bacteria division CSSED10-310</taxon>
    </lineage>
</organism>
<accession>A0ABV6Z1H9</accession>
<dbReference type="PANTHER" id="PTHR16305:SF35">
    <property type="entry name" value="TRANSCRIPTIONAL ACTIVATOR DOMAIN"/>
    <property type="match status" value="1"/>
</dbReference>